<sequence length="391" mass="41199">MTSSSQPTLAAARRADFLVIGGGIAAASVGHWLAPHGSVVLLERESQPGYHSTGRSAALFMESYGTPQVRALTMASRAFFDHPPAGFAEHPLLSPRGALMVATPGQEHALQQWWDVLRSVTPRARRLTPAQACALVPVLRPDKVAGAVLEPDAADMDVHAIHQGYLRGLRRAGGSVVCDAEVTGLRRDGGLWRVQAGGQTYEAPVLLNAAGAWADRVAALAGIPALGLQPRRRSAFIFAPPAGVDAAPWPMAIGVGEDWYFKPDAGMLLGSPANADPVDPQDVQPEELDIALAIHRIEEMTTLQIRRPTRTWAGLRSFVDDGDLVGGFDPAAPGFFWVAAQGGYGIQTSAAMGEACAALARGLPIPERIAGFGLTAAMLSPTRLRAKAPAA</sequence>
<evidence type="ECO:0000313" key="3">
    <source>
        <dbReference type="EMBL" id="MFC5499464.1"/>
    </source>
</evidence>
<dbReference type="Gene3D" id="3.30.9.10">
    <property type="entry name" value="D-Amino Acid Oxidase, subunit A, domain 2"/>
    <property type="match status" value="1"/>
</dbReference>
<protein>
    <submittedName>
        <fullName evidence="3">NAD(P)/FAD-dependent oxidoreductase</fullName>
        <ecNumber evidence="3">1.-.-.-</ecNumber>
    </submittedName>
</protein>
<dbReference type="Pfam" id="PF01266">
    <property type="entry name" value="DAO"/>
    <property type="match status" value="1"/>
</dbReference>
<dbReference type="Gene3D" id="3.50.50.60">
    <property type="entry name" value="FAD/NAD(P)-binding domain"/>
    <property type="match status" value="1"/>
</dbReference>
<keyword evidence="4" id="KW-1185">Reference proteome</keyword>
<dbReference type="PANTHER" id="PTHR13847">
    <property type="entry name" value="SARCOSINE DEHYDROGENASE-RELATED"/>
    <property type="match status" value="1"/>
</dbReference>
<dbReference type="InterPro" id="IPR036188">
    <property type="entry name" value="FAD/NAD-bd_sf"/>
</dbReference>
<dbReference type="GO" id="GO:0016491">
    <property type="term" value="F:oxidoreductase activity"/>
    <property type="evidence" value="ECO:0007669"/>
    <property type="project" value="UniProtKB-KW"/>
</dbReference>
<dbReference type="InterPro" id="IPR006076">
    <property type="entry name" value="FAD-dep_OxRdtase"/>
</dbReference>
<dbReference type="SUPFAM" id="SSF51905">
    <property type="entry name" value="FAD/NAD(P)-binding domain"/>
    <property type="match status" value="1"/>
</dbReference>
<dbReference type="EMBL" id="JBHSMF010000009">
    <property type="protein sequence ID" value="MFC5499464.1"/>
    <property type="molecule type" value="Genomic_DNA"/>
</dbReference>
<proteinExistence type="predicted"/>
<evidence type="ECO:0000313" key="4">
    <source>
        <dbReference type="Proteomes" id="UP001596037"/>
    </source>
</evidence>
<dbReference type="EC" id="1.-.-.-" evidence="3"/>
<dbReference type="Proteomes" id="UP001596037">
    <property type="component" value="Unassembled WGS sequence"/>
</dbReference>
<dbReference type="PANTHER" id="PTHR13847:SF287">
    <property type="entry name" value="FAD-DEPENDENT OXIDOREDUCTASE DOMAIN-CONTAINING PROTEIN 1"/>
    <property type="match status" value="1"/>
</dbReference>
<dbReference type="RefSeq" id="WP_376851687.1">
    <property type="nucleotide sequence ID" value="NZ_JBHSMF010000009.1"/>
</dbReference>
<name>A0ABW0NKI8_9BURK</name>
<accession>A0ABW0NKI8</accession>
<reference evidence="4" key="1">
    <citation type="journal article" date="2019" name="Int. J. Syst. Evol. Microbiol.">
        <title>The Global Catalogue of Microorganisms (GCM) 10K type strain sequencing project: providing services to taxonomists for standard genome sequencing and annotation.</title>
        <authorList>
            <consortium name="The Broad Institute Genomics Platform"/>
            <consortium name="The Broad Institute Genome Sequencing Center for Infectious Disease"/>
            <person name="Wu L."/>
            <person name="Ma J."/>
        </authorList>
    </citation>
    <scope>NUCLEOTIDE SEQUENCE [LARGE SCALE GENOMIC DNA]</scope>
    <source>
        <strain evidence="4">CCUG 57401</strain>
    </source>
</reference>
<organism evidence="3 4">
    <name type="scientific">Caenimonas terrae</name>
    <dbReference type="NCBI Taxonomy" id="696074"/>
    <lineage>
        <taxon>Bacteria</taxon>
        <taxon>Pseudomonadati</taxon>
        <taxon>Pseudomonadota</taxon>
        <taxon>Betaproteobacteria</taxon>
        <taxon>Burkholderiales</taxon>
        <taxon>Comamonadaceae</taxon>
        <taxon>Caenimonas</taxon>
    </lineage>
</organism>
<gene>
    <name evidence="3" type="ORF">ACFPOE_18100</name>
</gene>
<evidence type="ECO:0000256" key="1">
    <source>
        <dbReference type="ARBA" id="ARBA00023002"/>
    </source>
</evidence>
<evidence type="ECO:0000259" key="2">
    <source>
        <dbReference type="Pfam" id="PF01266"/>
    </source>
</evidence>
<feature type="domain" description="FAD dependent oxidoreductase" evidence="2">
    <location>
        <begin position="16"/>
        <end position="359"/>
    </location>
</feature>
<comment type="caution">
    <text evidence="3">The sequence shown here is derived from an EMBL/GenBank/DDBJ whole genome shotgun (WGS) entry which is preliminary data.</text>
</comment>
<keyword evidence="1 3" id="KW-0560">Oxidoreductase</keyword>